<keyword evidence="1" id="KW-0732">Signal</keyword>
<dbReference type="InterPro" id="IPR011989">
    <property type="entry name" value="ARM-like"/>
</dbReference>
<dbReference type="AlphaFoldDB" id="A0AB40APA6"/>
<dbReference type="RefSeq" id="XP_039116879.1">
    <property type="nucleotide sequence ID" value="XM_039260945.1"/>
</dbReference>
<gene>
    <name evidence="3 4 5" type="primary">LOC120252787</name>
</gene>
<reference evidence="3 4" key="1">
    <citation type="submission" date="2025-04" db="UniProtKB">
        <authorList>
            <consortium name="RefSeq"/>
        </authorList>
    </citation>
    <scope>IDENTIFICATION</scope>
</reference>
<dbReference type="Proteomes" id="UP001515500">
    <property type="component" value="Chromosome 24"/>
</dbReference>
<evidence type="ECO:0000313" key="4">
    <source>
        <dbReference type="RefSeq" id="XP_039116880.1"/>
    </source>
</evidence>
<dbReference type="RefSeq" id="XP_039116880.1">
    <property type="nucleotide sequence ID" value="XM_039260946.1"/>
</dbReference>
<dbReference type="SUPFAM" id="SSF48371">
    <property type="entry name" value="ARM repeat"/>
    <property type="match status" value="1"/>
</dbReference>
<proteinExistence type="predicted"/>
<evidence type="ECO:0000313" key="2">
    <source>
        <dbReference type="Proteomes" id="UP001515500"/>
    </source>
</evidence>
<dbReference type="InterPro" id="IPR016024">
    <property type="entry name" value="ARM-type_fold"/>
</dbReference>
<name>A0AB40APA6_DIOCR</name>
<feature type="signal peptide" evidence="1">
    <location>
        <begin position="1"/>
        <end position="27"/>
    </location>
</feature>
<evidence type="ECO:0000313" key="5">
    <source>
        <dbReference type="RefSeq" id="XP_039116881.1"/>
    </source>
</evidence>
<dbReference type="GeneID" id="120252787"/>
<protein>
    <submittedName>
        <fullName evidence="3 4">Uncharacterized protein LOC120252787</fullName>
    </submittedName>
</protein>
<organism evidence="2 4">
    <name type="scientific">Dioscorea cayennensis subsp. rotundata</name>
    <name type="common">White Guinea yam</name>
    <name type="synonym">Dioscorea rotundata</name>
    <dbReference type="NCBI Taxonomy" id="55577"/>
    <lineage>
        <taxon>Eukaryota</taxon>
        <taxon>Viridiplantae</taxon>
        <taxon>Streptophyta</taxon>
        <taxon>Embryophyta</taxon>
        <taxon>Tracheophyta</taxon>
        <taxon>Spermatophyta</taxon>
        <taxon>Magnoliopsida</taxon>
        <taxon>Liliopsida</taxon>
        <taxon>Dioscoreales</taxon>
        <taxon>Dioscoreaceae</taxon>
        <taxon>Dioscorea</taxon>
    </lineage>
</organism>
<sequence length="138" mass="15590">MILKMQMLWLFEAVIFLLDLMRTENDAEVAEHILFNLCKCFPQSTGSLSNLVNVINNMMDTSSSLSYHYASMLSSSCALLGSLVPSSSSHDKQCSEEVVNNDEVVVERLISMLQDCDYRVRFFLCKKNTSSFPDLGWA</sequence>
<dbReference type="Gene3D" id="1.25.10.10">
    <property type="entry name" value="Leucine-rich Repeat Variant"/>
    <property type="match status" value="1"/>
</dbReference>
<evidence type="ECO:0000256" key="1">
    <source>
        <dbReference type="SAM" id="SignalP"/>
    </source>
</evidence>
<dbReference type="RefSeq" id="XP_039116881.1">
    <property type="nucleotide sequence ID" value="XM_039260947.1"/>
</dbReference>
<evidence type="ECO:0000313" key="3">
    <source>
        <dbReference type="RefSeq" id="XP_039116879.1"/>
    </source>
</evidence>
<accession>A0AB40APA6</accession>
<feature type="chain" id="PRO_5044720497" evidence="1">
    <location>
        <begin position="28"/>
        <end position="138"/>
    </location>
</feature>
<keyword evidence="2" id="KW-1185">Reference proteome</keyword>